<sequence>MFMYDVEEIKNAEVLNDLISNTYKNHNLDEVLKLIKMTGICVDFFGSGKPKNEKLFNKAMETIHSLISDKEETKKLKEFQTEIMIINSLYKKLIDDYVSPIEQQIPEDIHVAAYVIALELFLSNDIKRLKYKSELNNNRADYFENVAESSGNVLQYLLKYKQFPLENSERKIDFEITKAAFSHIRSSEYREILDILREAWSYFEVDINQNSIITATSKGDRTMGKQISHMKFLDVRNAKQARHGYNKHQLYGKGSTISKTRKLPPKDFISYNERMTCEFIEEYFSTRDLELKFLDISIAEFIRAYSIISIECELFMKKRKLNSRYTQISINDVCVSKTKKKWIYLFVEWGLTHKNAEKIFDALVFDKHSKDLFDCPLLKVGEEYIVLPSIASITDPSRALLSNLKSKEVKINIKGELFEEQIRTTFQRAGIQFIHLEKKDYECDAVFSLNNDVFFVEAKHLNDPTSYREYMRNLNEIHDAMNQLNRIVDYYEKEENLESIQNRLGINSINSIFRIVVTNTSQGEKLKIEGVYAIDDIGFSGYLLRRPPRKHLMHKDSFYSTPVFNEYYEGVPNSKQFIDFLENNPFIDHYKQRIEYTTFDYTDQLGLKFVDFGVKVNTIVNVDKLTPSELDEFNQLF</sequence>
<evidence type="ECO:0000313" key="1">
    <source>
        <dbReference type="EMBL" id="SFE44960.1"/>
    </source>
</evidence>
<evidence type="ECO:0000313" key="2">
    <source>
        <dbReference type="Proteomes" id="UP000183410"/>
    </source>
</evidence>
<dbReference type="OrthoDB" id="8645235at2"/>
<keyword evidence="2" id="KW-1185">Reference proteome</keyword>
<accession>A0A1I2AQ01</accession>
<dbReference type="EMBL" id="FONN01000002">
    <property type="protein sequence ID" value="SFE44960.1"/>
    <property type="molecule type" value="Genomic_DNA"/>
</dbReference>
<organism evidence="1 2">
    <name type="scientific">Paenibacillus algorifonticola</name>
    <dbReference type="NCBI Taxonomy" id="684063"/>
    <lineage>
        <taxon>Bacteria</taxon>
        <taxon>Bacillati</taxon>
        <taxon>Bacillota</taxon>
        <taxon>Bacilli</taxon>
        <taxon>Bacillales</taxon>
        <taxon>Paenibacillaceae</taxon>
        <taxon>Paenibacillus</taxon>
    </lineage>
</organism>
<name>A0A1I2AQ01_9BACL</name>
<dbReference type="AlphaFoldDB" id="A0A1I2AQ01"/>
<proteinExistence type="predicted"/>
<reference evidence="2" key="1">
    <citation type="submission" date="2016-10" db="EMBL/GenBank/DDBJ databases">
        <authorList>
            <person name="Varghese N."/>
            <person name="Submissions S."/>
        </authorList>
    </citation>
    <scope>NUCLEOTIDE SEQUENCE [LARGE SCALE GENOMIC DNA]</scope>
    <source>
        <strain evidence="2">CGMCC 1.10223</strain>
    </source>
</reference>
<evidence type="ECO:0008006" key="3">
    <source>
        <dbReference type="Google" id="ProtNLM"/>
    </source>
</evidence>
<protein>
    <recommendedName>
        <fullName evidence="3">Nuclease-related domain-containing protein</fullName>
    </recommendedName>
</protein>
<dbReference type="Proteomes" id="UP000183410">
    <property type="component" value="Unassembled WGS sequence"/>
</dbReference>
<dbReference type="RefSeq" id="WP_046230276.1">
    <property type="nucleotide sequence ID" value="NZ_FONN01000002.1"/>
</dbReference>
<gene>
    <name evidence="1" type="ORF">SAMN04487969_102580</name>
</gene>